<accession>A0ABN8J794</accession>
<reference evidence="2" key="1">
    <citation type="submission" date="2022-03" db="EMBL/GenBank/DDBJ databases">
        <authorList>
            <person name="Martin H S."/>
        </authorList>
    </citation>
    <scope>NUCLEOTIDE SEQUENCE [LARGE SCALE GENOMIC DNA]</scope>
</reference>
<evidence type="ECO:0000313" key="2">
    <source>
        <dbReference type="EMBL" id="CAH2080334.1"/>
    </source>
</evidence>
<keyword evidence="3" id="KW-1185">Reference proteome</keyword>
<proteinExistence type="predicted"/>
<gene>
    <name evidence="2" type="ORF">IPOD504_LOCUS17804</name>
</gene>
<sequence length="130" mass="15274">MVLALSDSRSRHKYNLEKERTRSAQELMRVERAHTKTVTGLIKREKELASDWIVPEKEIKNTLTEAKNIRSWLDLKPRSHSGKSVRSRVDSKNRKKKRIKALQDFAKDGRSGQETPQTFPLYKARWRSIE</sequence>
<dbReference type="EMBL" id="CAKOGK010000212">
    <property type="protein sequence ID" value="CAH2080334.1"/>
    <property type="molecule type" value="Genomic_DNA"/>
</dbReference>
<evidence type="ECO:0000256" key="1">
    <source>
        <dbReference type="SAM" id="MobiDB-lite"/>
    </source>
</evidence>
<name>A0ABN8J794_9NEOP</name>
<feature type="region of interest" description="Disordered" evidence="1">
    <location>
        <begin position="77"/>
        <end position="98"/>
    </location>
</feature>
<protein>
    <submittedName>
        <fullName evidence="2">Uncharacterized protein</fullName>
    </submittedName>
</protein>
<dbReference type="Proteomes" id="UP000837857">
    <property type="component" value="Unassembled WGS sequence"/>
</dbReference>
<feature type="non-terminal residue" evidence="2">
    <location>
        <position position="130"/>
    </location>
</feature>
<evidence type="ECO:0000313" key="3">
    <source>
        <dbReference type="Proteomes" id="UP000837857"/>
    </source>
</evidence>
<organism evidence="2 3">
    <name type="scientific">Iphiclides podalirius</name>
    <name type="common">scarce swallowtail</name>
    <dbReference type="NCBI Taxonomy" id="110791"/>
    <lineage>
        <taxon>Eukaryota</taxon>
        <taxon>Metazoa</taxon>
        <taxon>Ecdysozoa</taxon>
        <taxon>Arthropoda</taxon>
        <taxon>Hexapoda</taxon>
        <taxon>Insecta</taxon>
        <taxon>Pterygota</taxon>
        <taxon>Neoptera</taxon>
        <taxon>Endopterygota</taxon>
        <taxon>Lepidoptera</taxon>
        <taxon>Glossata</taxon>
        <taxon>Ditrysia</taxon>
        <taxon>Papilionoidea</taxon>
        <taxon>Papilionidae</taxon>
        <taxon>Papilioninae</taxon>
        <taxon>Iphiclides</taxon>
    </lineage>
</organism>
<comment type="caution">
    <text evidence="2">The sequence shown here is derived from an EMBL/GenBank/DDBJ whole genome shotgun (WGS) entry which is preliminary data.</text>
</comment>